<evidence type="ECO:0000256" key="1">
    <source>
        <dbReference type="SAM" id="MobiDB-lite"/>
    </source>
</evidence>
<protein>
    <submittedName>
        <fullName evidence="2">Uncharacterized protein</fullName>
    </submittedName>
</protein>
<feature type="region of interest" description="Disordered" evidence="1">
    <location>
        <begin position="21"/>
        <end position="69"/>
    </location>
</feature>
<dbReference type="GeneID" id="28835535"/>
<sequence length="509" mass="56793">MEGRVHKPGACHSHFEILSTSQGDQAANVDSNSAGLPTDYRDRSSVERHSVEGTTPSQARKRQLEAASTGDMIPAKRTRLAEQISPAILLWQRHFNSDENLKVEANTDANDNTNKIEHDQAQLTRRNLVLFNKITAEDGTGDALKSALLGSTDQTSTTEMESTSTTRSGFAIAVYHNGVLLSYHSKPPTNLNEIHKQASSSRGTASPTVSEYERYFRTLPMAFNELARGNKVSRKLQKDYDDDEGYHPAFKQAFTGFPKNVGLNDGLSPPQPDFIEGLGMSEFQPFPIERVSGAVLYEDNPFSTVLPHIAGEYKGPMGCMENARLQCSYDGAALVYARNKALALIGKPDPQGHAKITTFATDGEIIEFFAHYAARGDDSKLKYHQYPIGSFFLTGSHYGFKDGWRQLRNQQDYAREQSYALRDQLVNYWVEREGIASSTPRSFCIEDLNETRLEFWDKTQTEIEERAREHLRGIEIGNISRPVRSIVCFGVCVFVGATVACSNVWHGSW</sequence>
<gene>
    <name evidence="2" type="ORF">VE01_02149</name>
</gene>
<dbReference type="RefSeq" id="XP_018133387.1">
    <property type="nucleotide sequence ID" value="XM_018271660.2"/>
</dbReference>
<dbReference type="Proteomes" id="UP000091956">
    <property type="component" value="Unassembled WGS sequence"/>
</dbReference>
<accession>A0A1B8GUY0</accession>
<reference evidence="3" key="2">
    <citation type="journal article" date="2018" name="Nat. Commun.">
        <title>Extreme sensitivity to ultraviolet light in the fungal pathogen causing white-nose syndrome of bats.</title>
        <authorList>
            <person name="Palmer J.M."/>
            <person name="Drees K.P."/>
            <person name="Foster J.T."/>
            <person name="Lindner D.L."/>
        </authorList>
    </citation>
    <scope>NUCLEOTIDE SEQUENCE [LARGE SCALE GENOMIC DNA]</scope>
    <source>
        <strain evidence="3">UAMH 10579</strain>
    </source>
</reference>
<evidence type="ECO:0000313" key="2">
    <source>
        <dbReference type="EMBL" id="OBT99654.1"/>
    </source>
</evidence>
<dbReference type="OrthoDB" id="3439169at2759"/>
<name>A0A1B8GUY0_9PEZI</name>
<keyword evidence="3" id="KW-1185">Reference proteome</keyword>
<proteinExistence type="predicted"/>
<feature type="compositionally biased region" description="Basic and acidic residues" evidence="1">
    <location>
        <begin position="39"/>
        <end position="51"/>
    </location>
</feature>
<feature type="compositionally biased region" description="Polar residues" evidence="1">
    <location>
        <begin position="21"/>
        <end position="35"/>
    </location>
</feature>
<dbReference type="STRING" id="342668.A0A1B8GUY0"/>
<evidence type="ECO:0000313" key="3">
    <source>
        <dbReference type="Proteomes" id="UP000091956"/>
    </source>
</evidence>
<reference evidence="2 3" key="1">
    <citation type="submission" date="2016-03" db="EMBL/GenBank/DDBJ databases">
        <title>Comparative genomics of Pseudogymnoascus destructans, the fungus causing white-nose syndrome of bats.</title>
        <authorList>
            <person name="Palmer J.M."/>
            <person name="Drees K.P."/>
            <person name="Foster J.T."/>
            <person name="Lindner D.L."/>
        </authorList>
    </citation>
    <scope>NUCLEOTIDE SEQUENCE [LARGE SCALE GENOMIC DNA]</scope>
    <source>
        <strain evidence="2 3">UAMH 10579</strain>
    </source>
</reference>
<dbReference type="AlphaFoldDB" id="A0A1B8GUY0"/>
<organism evidence="2 3">
    <name type="scientific">Pseudogymnoascus verrucosus</name>
    <dbReference type="NCBI Taxonomy" id="342668"/>
    <lineage>
        <taxon>Eukaryota</taxon>
        <taxon>Fungi</taxon>
        <taxon>Dikarya</taxon>
        <taxon>Ascomycota</taxon>
        <taxon>Pezizomycotina</taxon>
        <taxon>Leotiomycetes</taxon>
        <taxon>Thelebolales</taxon>
        <taxon>Thelebolaceae</taxon>
        <taxon>Pseudogymnoascus</taxon>
    </lineage>
</organism>
<dbReference type="EMBL" id="KV460211">
    <property type="protein sequence ID" value="OBT99654.1"/>
    <property type="molecule type" value="Genomic_DNA"/>
</dbReference>